<evidence type="ECO:0000256" key="1">
    <source>
        <dbReference type="SAM" id="MobiDB-lite"/>
    </source>
</evidence>
<proteinExistence type="predicted"/>
<accession>A0ABT6M6V1</accession>
<evidence type="ECO:0000313" key="2">
    <source>
        <dbReference type="EMBL" id="MDH6279501.1"/>
    </source>
</evidence>
<name>A0ABT6M6V1_9NOCA</name>
<dbReference type="Pfam" id="PF03237">
    <property type="entry name" value="Terminase_6N"/>
    <property type="match status" value="1"/>
</dbReference>
<reference evidence="2 3" key="1">
    <citation type="submission" date="2023-04" db="EMBL/GenBank/DDBJ databases">
        <title>Forest soil microbial communities from Buena Vista Peninsula, Colon Province, Panama.</title>
        <authorList>
            <person name="Bouskill N."/>
        </authorList>
    </citation>
    <scope>NUCLEOTIDE SEQUENCE [LARGE SCALE GENOMIC DNA]</scope>
    <source>
        <strain evidence="2 3">CFH S0262</strain>
    </source>
</reference>
<sequence>MVGLFDDEGWRKLPPREKEHLRDRLAEAIARSGRPVHQVSTPGALAVQHEPSIQVQRPHLEKIDAALQWARETPSAKVMIWTPPQVGKSHRVSRWLPFWWLTHNPRDRILMASYAASLAETHGAACRDLVAGYGARYGLRLKDDENTRSDWTVTAGGGLRSRGVKGGITGQAMNLGIIDDPYADRAAAESSTIRRAVWEWYSSAFVTRRAPGARQIIVHTRWHQQDLSGLLLEREGRVEEGGEWMVVHLPAIAVAEDRGRGFWPDPLDREPGEPLTHPLIDPDDTTTLMAHWAEQKGMVTTRDWNAMFQGVPVSAEGALLTDEQLRAATVHNLPDARVTGVGVDPSGGGRDTAGIIGGHVGNDGHFYWTHDHTARMTADEWPRAACLLAHQIGADRIVFEKNYGGDMAGTLIKQAWDALQREGEIDKRALCPRIVAVVARKSKVLRAEPIAQAVLVGRAMFGPDRSLANLKTEWSLWEPDSTWSPGALDAAVHLATDMLPPIASGAMVQSVAKRRRDQQGNAQGIAGRRVSR</sequence>
<gene>
    <name evidence="2" type="ORF">M2280_000710</name>
</gene>
<dbReference type="EMBL" id="JARXVC010000002">
    <property type="protein sequence ID" value="MDH6279501.1"/>
    <property type="molecule type" value="Genomic_DNA"/>
</dbReference>
<evidence type="ECO:0000313" key="3">
    <source>
        <dbReference type="Proteomes" id="UP001160334"/>
    </source>
</evidence>
<dbReference type="Proteomes" id="UP001160334">
    <property type="component" value="Unassembled WGS sequence"/>
</dbReference>
<feature type="region of interest" description="Disordered" evidence="1">
    <location>
        <begin position="513"/>
        <end position="532"/>
    </location>
</feature>
<organism evidence="2 3">
    <name type="scientific">Prescottella agglutinans</name>
    <dbReference type="NCBI Taxonomy" id="1644129"/>
    <lineage>
        <taxon>Bacteria</taxon>
        <taxon>Bacillati</taxon>
        <taxon>Actinomycetota</taxon>
        <taxon>Actinomycetes</taxon>
        <taxon>Mycobacteriales</taxon>
        <taxon>Nocardiaceae</taxon>
        <taxon>Prescottella</taxon>
    </lineage>
</organism>
<keyword evidence="3" id="KW-1185">Reference proteome</keyword>
<comment type="caution">
    <text evidence="2">The sequence shown here is derived from an EMBL/GenBank/DDBJ whole genome shotgun (WGS) entry which is preliminary data.</text>
</comment>
<protein>
    <recommendedName>
        <fullName evidence="4">Terminase</fullName>
    </recommendedName>
</protein>
<evidence type="ECO:0008006" key="4">
    <source>
        <dbReference type="Google" id="ProtNLM"/>
    </source>
</evidence>